<dbReference type="AlphaFoldDB" id="A0AAW0XW29"/>
<dbReference type="PANTHER" id="PTHR21324:SF2">
    <property type="entry name" value="EG:22E5.9 PROTEIN"/>
    <property type="match status" value="1"/>
</dbReference>
<proteinExistence type="inferred from homology"/>
<feature type="transmembrane region" description="Helical" evidence="6">
    <location>
        <begin position="53"/>
        <end position="71"/>
    </location>
</feature>
<comment type="subcellular location">
    <subcellularLocation>
        <location evidence="1">Endomembrane system</location>
        <topology evidence="1">Multi-pass membrane protein</topology>
    </subcellularLocation>
</comment>
<feature type="transmembrane region" description="Helical" evidence="6">
    <location>
        <begin position="119"/>
        <end position="139"/>
    </location>
</feature>
<dbReference type="InterPro" id="IPR019402">
    <property type="entry name" value="CWH43_N"/>
</dbReference>
<evidence type="ECO:0000256" key="6">
    <source>
        <dbReference type="SAM" id="Phobius"/>
    </source>
</evidence>
<keyword evidence="5 6" id="KW-0472">Membrane</keyword>
<evidence type="ECO:0000259" key="7">
    <source>
        <dbReference type="Pfam" id="PF10277"/>
    </source>
</evidence>
<keyword evidence="4 6" id="KW-1133">Transmembrane helix</keyword>
<dbReference type="PANTHER" id="PTHR21324">
    <property type="entry name" value="FASTING-INDUCIBLE INTEGRAL MEMBRANE PROTEIN TM6P1-RELATED"/>
    <property type="match status" value="1"/>
</dbReference>
<comment type="similarity">
    <text evidence="2">Belongs to the DRAM/TMEM150 family.</text>
</comment>
<sequence length="268" mass="29385">MGSSYLYLLPLTVFVLFPATFIITYTISVLLHHTEPDFPYISDTGTYSPESCIFGQALNIGAFAILVTIYVRFRQIAELYRNHSSSSNIVRLNRMGLFIGSLAAFGISIAANFQETNVFFVHITGALMAFGLGTGYLWVQAMCSYQTHPLVNSLAMAHVRLGLAVVAAVFFFIGCVCASIAHAQFNGNDPTKWYPEDGGWGFHVASTVSEWVCAGTFNLFMLTLVDEFKCISMDPPQVYVSVETLAPTQYSGIGESDQTNDDVQAILS</sequence>
<dbReference type="EMBL" id="JARKIK010000024">
    <property type="protein sequence ID" value="KAK8743860.1"/>
    <property type="molecule type" value="Genomic_DNA"/>
</dbReference>
<organism evidence="8 9">
    <name type="scientific">Cherax quadricarinatus</name>
    <name type="common">Australian red claw crayfish</name>
    <dbReference type="NCBI Taxonomy" id="27406"/>
    <lineage>
        <taxon>Eukaryota</taxon>
        <taxon>Metazoa</taxon>
        <taxon>Ecdysozoa</taxon>
        <taxon>Arthropoda</taxon>
        <taxon>Crustacea</taxon>
        <taxon>Multicrustacea</taxon>
        <taxon>Malacostraca</taxon>
        <taxon>Eumalacostraca</taxon>
        <taxon>Eucarida</taxon>
        <taxon>Decapoda</taxon>
        <taxon>Pleocyemata</taxon>
        <taxon>Astacidea</taxon>
        <taxon>Parastacoidea</taxon>
        <taxon>Parastacidae</taxon>
        <taxon>Cherax</taxon>
    </lineage>
</organism>
<keyword evidence="3 6" id="KW-0812">Transmembrane</keyword>
<comment type="caution">
    <text evidence="8">The sequence shown here is derived from an EMBL/GenBank/DDBJ whole genome shotgun (WGS) entry which is preliminary data.</text>
</comment>
<dbReference type="Proteomes" id="UP001445076">
    <property type="component" value="Unassembled WGS sequence"/>
</dbReference>
<dbReference type="Pfam" id="PF10277">
    <property type="entry name" value="Frag1"/>
    <property type="match status" value="1"/>
</dbReference>
<protein>
    <recommendedName>
        <fullName evidence="7">CWH43-like N-terminal domain-containing protein</fullName>
    </recommendedName>
</protein>
<feature type="transmembrane region" description="Helical" evidence="6">
    <location>
        <begin position="201"/>
        <end position="225"/>
    </location>
</feature>
<dbReference type="InterPro" id="IPR050911">
    <property type="entry name" value="DRAM/TMEM150_Autophagy_Mod"/>
</dbReference>
<evidence type="ECO:0000256" key="2">
    <source>
        <dbReference type="ARBA" id="ARBA00006565"/>
    </source>
</evidence>
<feature type="transmembrane region" description="Helical" evidence="6">
    <location>
        <begin position="159"/>
        <end position="181"/>
    </location>
</feature>
<feature type="domain" description="CWH43-like N-terminal" evidence="7">
    <location>
        <begin position="6"/>
        <end position="229"/>
    </location>
</feature>
<evidence type="ECO:0000313" key="8">
    <source>
        <dbReference type="EMBL" id="KAK8743860.1"/>
    </source>
</evidence>
<name>A0AAW0XW29_CHEQU</name>
<evidence type="ECO:0000256" key="1">
    <source>
        <dbReference type="ARBA" id="ARBA00004127"/>
    </source>
</evidence>
<feature type="transmembrane region" description="Helical" evidence="6">
    <location>
        <begin position="7"/>
        <end position="33"/>
    </location>
</feature>
<dbReference type="GO" id="GO:0012505">
    <property type="term" value="C:endomembrane system"/>
    <property type="evidence" value="ECO:0007669"/>
    <property type="project" value="UniProtKB-SubCell"/>
</dbReference>
<accession>A0AAW0XW29</accession>
<evidence type="ECO:0000313" key="9">
    <source>
        <dbReference type="Proteomes" id="UP001445076"/>
    </source>
</evidence>
<feature type="non-terminal residue" evidence="8">
    <location>
        <position position="268"/>
    </location>
</feature>
<evidence type="ECO:0000256" key="3">
    <source>
        <dbReference type="ARBA" id="ARBA00022692"/>
    </source>
</evidence>
<evidence type="ECO:0000256" key="4">
    <source>
        <dbReference type="ARBA" id="ARBA00022989"/>
    </source>
</evidence>
<evidence type="ECO:0000256" key="5">
    <source>
        <dbReference type="ARBA" id="ARBA00023136"/>
    </source>
</evidence>
<feature type="transmembrane region" description="Helical" evidence="6">
    <location>
        <begin position="92"/>
        <end position="113"/>
    </location>
</feature>
<gene>
    <name evidence="8" type="ORF">OTU49_001300</name>
</gene>
<reference evidence="8 9" key="1">
    <citation type="journal article" date="2024" name="BMC Genomics">
        <title>Genome assembly of redclaw crayfish (Cherax quadricarinatus) provides insights into its immune adaptation and hypoxia tolerance.</title>
        <authorList>
            <person name="Liu Z."/>
            <person name="Zheng J."/>
            <person name="Li H."/>
            <person name="Fang K."/>
            <person name="Wang S."/>
            <person name="He J."/>
            <person name="Zhou D."/>
            <person name="Weng S."/>
            <person name="Chi M."/>
            <person name="Gu Z."/>
            <person name="He J."/>
            <person name="Li F."/>
            <person name="Wang M."/>
        </authorList>
    </citation>
    <scope>NUCLEOTIDE SEQUENCE [LARGE SCALE GENOMIC DNA]</scope>
    <source>
        <strain evidence="8">ZL_2023a</strain>
    </source>
</reference>
<keyword evidence="9" id="KW-1185">Reference proteome</keyword>